<evidence type="ECO:0000313" key="4">
    <source>
        <dbReference type="EMBL" id="CDX03525.1"/>
    </source>
</evidence>
<dbReference type="Gene3D" id="1.10.357.10">
    <property type="entry name" value="Tetracycline Repressor, domain 2"/>
    <property type="match status" value="1"/>
</dbReference>
<dbReference type="EMBL" id="LK996017">
    <property type="protein sequence ID" value="CDX03525.1"/>
    <property type="molecule type" value="Genomic_DNA"/>
</dbReference>
<dbReference type="InterPro" id="IPR050624">
    <property type="entry name" value="HTH-type_Tx_Regulator"/>
</dbReference>
<dbReference type="InterPro" id="IPR013570">
    <property type="entry name" value="Tscrpt_reg_YsiA_C"/>
</dbReference>
<dbReference type="GO" id="GO:0003677">
    <property type="term" value="F:DNA binding"/>
    <property type="evidence" value="ECO:0007669"/>
    <property type="project" value="UniProtKB-UniRule"/>
</dbReference>
<evidence type="ECO:0000256" key="2">
    <source>
        <dbReference type="PROSITE-ProRule" id="PRU00335"/>
    </source>
</evidence>
<dbReference type="PROSITE" id="PS50977">
    <property type="entry name" value="HTH_TETR_2"/>
    <property type="match status" value="1"/>
</dbReference>
<dbReference type="InterPro" id="IPR009057">
    <property type="entry name" value="Homeodomain-like_sf"/>
</dbReference>
<dbReference type="InterPro" id="IPR023772">
    <property type="entry name" value="DNA-bd_HTH_TetR-type_CS"/>
</dbReference>
<dbReference type="InterPro" id="IPR036271">
    <property type="entry name" value="Tet_transcr_reg_TetR-rel_C_sf"/>
</dbReference>
<dbReference type="PRINTS" id="PR00455">
    <property type="entry name" value="HTHTETR"/>
</dbReference>
<dbReference type="SUPFAM" id="SSF48498">
    <property type="entry name" value="Tetracyclin repressor-like, C-terminal domain"/>
    <property type="match status" value="1"/>
</dbReference>
<dbReference type="RefSeq" id="WP_018212268.1">
    <property type="nucleotide sequence ID" value="NZ_LK996017.1"/>
</dbReference>
<dbReference type="AlphaFoldDB" id="A0A098B567"/>
<gene>
    <name evidence="4" type="ORF">DPCES_3639</name>
</gene>
<evidence type="ECO:0000259" key="3">
    <source>
        <dbReference type="PROSITE" id="PS50977"/>
    </source>
</evidence>
<feature type="domain" description="HTH tetR-type" evidence="3">
    <location>
        <begin position="6"/>
        <end position="66"/>
    </location>
</feature>
<dbReference type="PANTHER" id="PTHR43479">
    <property type="entry name" value="ACREF/ENVCD OPERON REPRESSOR-RELATED"/>
    <property type="match status" value="1"/>
</dbReference>
<accession>A0A098B567</accession>
<dbReference type="Gene3D" id="1.10.10.60">
    <property type="entry name" value="Homeodomain-like"/>
    <property type="match status" value="1"/>
</dbReference>
<protein>
    <submittedName>
        <fullName evidence="4">Transcriptional regulator</fullName>
    </submittedName>
</protein>
<dbReference type="Pfam" id="PF08359">
    <property type="entry name" value="TetR_C_4"/>
    <property type="match status" value="1"/>
</dbReference>
<dbReference type="InterPro" id="IPR001647">
    <property type="entry name" value="HTH_TetR"/>
</dbReference>
<dbReference type="PATRIC" id="fig|49338.4.peg.3904"/>
<dbReference type="Pfam" id="PF00440">
    <property type="entry name" value="TetR_N"/>
    <property type="match status" value="1"/>
</dbReference>
<feature type="DNA-binding region" description="H-T-H motif" evidence="2">
    <location>
        <begin position="29"/>
        <end position="48"/>
    </location>
</feature>
<name>A0A098B567_DESHA</name>
<keyword evidence="1 2" id="KW-0238">DNA-binding</keyword>
<dbReference type="PROSITE" id="PS01081">
    <property type="entry name" value="HTH_TETR_1"/>
    <property type="match status" value="1"/>
</dbReference>
<proteinExistence type="predicted"/>
<dbReference type="SUPFAM" id="SSF46689">
    <property type="entry name" value="Homeodomain-like"/>
    <property type="match status" value="1"/>
</dbReference>
<sequence>MDSNLIHRKESLVITAISLINEKGLQGLSTREVAKREGVSEATIFKHFKSKNELVSAVLEHSSQYDHALLEAALTKDLTPKEKVLHLIDSYITYCENYPEITAILLAYNGLLYEEELKDKVMEIICRRSKDIQSLIHSSIAMGELNPSVHSESLTNIILGMLHEIILKWRMAEFSFSLREQTLASATMLLEAFTMRHEAKL</sequence>
<dbReference type="PANTHER" id="PTHR43479:SF11">
    <property type="entry name" value="ACREF_ENVCD OPERON REPRESSOR-RELATED"/>
    <property type="match status" value="1"/>
</dbReference>
<organism evidence="4">
    <name type="scientific">Desulfitobacterium hafniense</name>
    <name type="common">Desulfitobacterium frappieri</name>
    <dbReference type="NCBI Taxonomy" id="49338"/>
    <lineage>
        <taxon>Bacteria</taxon>
        <taxon>Bacillati</taxon>
        <taxon>Bacillota</taxon>
        <taxon>Clostridia</taxon>
        <taxon>Eubacteriales</taxon>
        <taxon>Desulfitobacteriaceae</taxon>
        <taxon>Desulfitobacterium</taxon>
    </lineage>
</organism>
<evidence type="ECO:0000256" key="1">
    <source>
        <dbReference type="ARBA" id="ARBA00023125"/>
    </source>
</evidence>
<reference evidence="4" key="1">
    <citation type="submission" date="2014-07" db="EMBL/GenBank/DDBJ databases">
        <authorList>
            <person name="Hornung V.Bastian."/>
        </authorList>
    </citation>
    <scope>NUCLEOTIDE SEQUENCE</scope>
    <source>
        <strain evidence="4">PCE-S</strain>
    </source>
</reference>